<dbReference type="RefSeq" id="XP_001320384.1">
    <property type="nucleotide sequence ID" value="XM_001320349.1"/>
</dbReference>
<reference evidence="1" key="2">
    <citation type="journal article" date="2007" name="Science">
        <title>Draft genome sequence of the sexually transmitted pathogen Trichomonas vaginalis.</title>
        <authorList>
            <person name="Carlton J.M."/>
            <person name="Hirt R.P."/>
            <person name="Silva J.C."/>
            <person name="Delcher A.L."/>
            <person name="Schatz M."/>
            <person name="Zhao Q."/>
            <person name="Wortman J.R."/>
            <person name="Bidwell S.L."/>
            <person name="Alsmark U.C.M."/>
            <person name="Besteiro S."/>
            <person name="Sicheritz-Ponten T."/>
            <person name="Noel C.J."/>
            <person name="Dacks J.B."/>
            <person name="Foster P.G."/>
            <person name="Simillion C."/>
            <person name="Van de Peer Y."/>
            <person name="Miranda-Saavedra D."/>
            <person name="Barton G.J."/>
            <person name="Westrop G.D."/>
            <person name="Mueller S."/>
            <person name="Dessi D."/>
            <person name="Fiori P.L."/>
            <person name="Ren Q."/>
            <person name="Paulsen I."/>
            <person name="Zhang H."/>
            <person name="Bastida-Corcuera F.D."/>
            <person name="Simoes-Barbosa A."/>
            <person name="Brown M.T."/>
            <person name="Hayes R.D."/>
            <person name="Mukherjee M."/>
            <person name="Okumura C.Y."/>
            <person name="Schneider R."/>
            <person name="Smith A.J."/>
            <person name="Vanacova S."/>
            <person name="Villalvazo M."/>
            <person name="Haas B.J."/>
            <person name="Pertea M."/>
            <person name="Feldblyum T.V."/>
            <person name="Utterback T.R."/>
            <person name="Shu C.L."/>
            <person name="Osoegawa K."/>
            <person name="de Jong P.J."/>
            <person name="Hrdy I."/>
            <person name="Horvathova L."/>
            <person name="Zubacova Z."/>
            <person name="Dolezal P."/>
            <person name="Malik S.B."/>
            <person name="Logsdon J.M. Jr."/>
            <person name="Henze K."/>
            <person name="Gupta A."/>
            <person name="Wang C.C."/>
            <person name="Dunne R.L."/>
            <person name="Upcroft J.A."/>
            <person name="Upcroft P."/>
            <person name="White O."/>
            <person name="Salzberg S.L."/>
            <person name="Tang P."/>
            <person name="Chiu C.-H."/>
            <person name="Lee Y.-S."/>
            <person name="Embley T.M."/>
            <person name="Coombs G.H."/>
            <person name="Mottram J.C."/>
            <person name="Tachezy J."/>
            <person name="Fraser-Liggett C.M."/>
            <person name="Johnson P.J."/>
        </authorList>
    </citation>
    <scope>NUCLEOTIDE SEQUENCE [LARGE SCALE GENOMIC DNA]</scope>
    <source>
        <strain evidence="1">G3</strain>
    </source>
</reference>
<accession>A2EGS3</accession>
<dbReference type="Proteomes" id="UP000001542">
    <property type="component" value="Unassembled WGS sequence"/>
</dbReference>
<gene>
    <name evidence="1" type="ORF">TVAG_302480</name>
</gene>
<evidence type="ECO:0000313" key="2">
    <source>
        <dbReference type="Proteomes" id="UP000001542"/>
    </source>
</evidence>
<evidence type="ECO:0000313" key="1">
    <source>
        <dbReference type="EMBL" id="EAY08161.1"/>
    </source>
</evidence>
<keyword evidence="2" id="KW-1185">Reference proteome</keyword>
<proteinExistence type="predicted"/>
<dbReference type="KEGG" id="tva:4766059"/>
<sequence length="171" mass="19170">MLPLFASYSVSAGTSCTYNLDYTPYQQKYDTISTGGPQIFDGFAPLQSGETLCIRGSFMIGSDQSYKLQTTFYTGSIEENKTEWIDNPSIVMGACNTYSGLDRCYTPYTQIQCNDATCDIEIMNIPYTPTHYFLKGELNGVSGYDIQDYFWVTIATKDSGELDLYRFCPSS</sequence>
<protein>
    <submittedName>
        <fullName evidence="1">Uncharacterized protein</fullName>
    </submittedName>
</protein>
<dbReference type="VEuPathDB" id="TrichDB:TVAG_302480"/>
<dbReference type="InParanoid" id="A2EGS3"/>
<reference evidence="1" key="1">
    <citation type="submission" date="2006-10" db="EMBL/GenBank/DDBJ databases">
        <authorList>
            <person name="Amadeo P."/>
            <person name="Zhao Q."/>
            <person name="Wortman J."/>
            <person name="Fraser-Liggett C."/>
            <person name="Carlton J."/>
        </authorList>
    </citation>
    <scope>NUCLEOTIDE SEQUENCE</scope>
    <source>
        <strain evidence="1">G3</strain>
    </source>
</reference>
<dbReference type="VEuPathDB" id="TrichDB:TVAGG3_0172810"/>
<organism evidence="1 2">
    <name type="scientific">Trichomonas vaginalis (strain ATCC PRA-98 / G3)</name>
    <dbReference type="NCBI Taxonomy" id="412133"/>
    <lineage>
        <taxon>Eukaryota</taxon>
        <taxon>Metamonada</taxon>
        <taxon>Parabasalia</taxon>
        <taxon>Trichomonadida</taxon>
        <taxon>Trichomonadidae</taxon>
        <taxon>Trichomonas</taxon>
    </lineage>
</organism>
<dbReference type="EMBL" id="DS113384">
    <property type="protein sequence ID" value="EAY08161.1"/>
    <property type="molecule type" value="Genomic_DNA"/>
</dbReference>
<name>A2EGS3_TRIV3</name>
<dbReference type="AlphaFoldDB" id="A2EGS3"/>